<organism evidence="13 14">
    <name type="scientific">Meiothermus hypogaeus NBRC 106114</name>
    <dbReference type="NCBI Taxonomy" id="1227553"/>
    <lineage>
        <taxon>Bacteria</taxon>
        <taxon>Thermotogati</taxon>
        <taxon>Deinococcota</taxon>
        <taxon>Deinococci</taxon>
        <taxon>Thermales</taxon>
        <taxon>Thermaceae</taxon>
        <taxon>Meiothermus</taxon>
    </lineage>
</organism>
<keyword evidence="10" id="KW-0170">Cobalt</keyword>
<evidence type="ECO:0000313" key="13">
    <source>
        <dbReference type="EMBL" id="GEM82551.1"/>
    </source>
</evidence>
<dbReference type="InterPro" id="IPR002933">
    <property type="entry name" value="Peptidase_M20"/>
</dbReference>
<evidence type="ECO:0000256" key="10">
    <source>
        <dbReference type="ARBA" id="ARBA00023285"/>
    </source>
</evidence>
<protein>
    <recommendedName>
        <fullName evidence="6">Probable succinyl-diaminopimelate desuccinylase</fullName>
        <ecNumber evidence="5">3.5.1.18</ecNumber>
    </recommendedName>
</protein>
<gene>
    <name evidence="13" type="primary">argE</name>
    <name evidence="13" type="ORF">MHY01S_07170</name>
</gene>
<evidence type="ECO:0000256" key="1">
    <source>
        <dbReference type="ARBA" id="ARBA00001941"/>
    </source>
</evidence>
<evidence type="ECO:0000256" key="5">
    <source>
        <dbReference type="ARBA" id="ARBA00011921"/>
    </source>
</evidence>
<keyword evidence="8" id="KW-0378">Hydrolase</keyword>
<dbReference type="Gene3D" id="3.30.70.360">
    <property type="match status" value="1"/>
</dbReference>
<evidence type="ECO:0000313" key="14">
    <source>
        <dbReference type="Proteomes" id="UP000321197"/>
    </source>
</evidence>
<dbReference type="SUPFAM" id="SSF55031">
    <property type="entry name" value="Bacterial exopeptidase dimerisation domain"/>
    <property type="match status" value="1"/>
</dbReference>
<evidence type="ECO:0000256" key="7">
    <source>
        <dbReference type="ARBA" id="ARBA00022723"/>
    </source>
</evidence>
<dbReference type="GO" id="GO:0046872">
    <property type="term" value="F:metal ion binding"/>
    <property type="evidence" value="ECO:0007669"/>
    <property type="project" value="UniProtKB-KW"/>
</dbReference>
<accession>A0A511QYT5</accession>
<sequence>MSELIELLKALIEIPSPNPPGDHRAIAEFVAQWLRDVGAEVSVLSPTEKPDARSVVAVIGSGDPVIMLHAHIDTVPVGESEAAAWSSDPFRAVERNGRLYGKGSVDDKGPLAAMMIAFKKLALSGHSGTLVLVGAAEEEVGGQLGTRWLADAGHLPQCDFIIVGEQTFNRVATAHKGVMRATIRTTGHSVHATNPDRGVNAINAMARVVLALENYHHELSQRVHPLVGVPTCNVGVIQGGSTANAVADQCMIRLDRRVIPGEKPEVVQAELRAVVDSMELAPATVEVGEFLYSSPFESKLQTSLGKAFLECSSSLTQAPAEPVGYLPGSDAKHLIGLVRGDMVIFGPGSYEVAHAYDEYVDIGELEQCEAVISKFLQQVMQVGVERHA</sequence>
<reference evidence="13 14" key="1">
    <citation type="submission" date="2019-07" db="EMBL/GenBank/DDBJ databases">
        <title>Whole genome shotgun sequence of Meiothermus hypogaeus NBRC 106114.</title>
        <authorList>
            <person name="Hosoyama A."/>
            <person name="Uohara A."/>
            <person name="Ohji S."/>
            <person name="Ichikawa N."/>
        </authorList>
    </citation>
    <scope>NUCLEOTIDE SEQUENCE [LARGE SCALE GENOMIC DNA]</scope>
    <source>
        <strain evidence="13 14">NBRC 106114</strain>
    </source>
</reference>
<name>A0A511QYT5_9DEIN</name>
<dbReference type="PROSITE" id="PS00758">
    <property type="entry name" value="ARGE_DAPE_CPG2_1"/>
    <property type="match status" value="1"/>
</dbReference>
<dbReference type="NCBIfam" id="TIGR01910">
    <property type="entry name" value="DapE-ArgE"/>
    <property type="match status" value="1"/>
</dbReference>
<dbReference type="CDD" id="cd08659">
    <property type="entry name" value="M20_ArgE_DapE-like"/>
    <property type="match status" value="1"/>
</dbReference>
<dbReference type="Proteomes" id="UP000321197">
    <property type="component" value="Unassembled WGS sequence"/>
</dbReference>
<evidence type="ECO:0000256" key="11">
    <source>
        <dbReference type="ARBA" id="ARBA00051301"/>
    </source>
</evidence>
<evidence type="ECO:0000256" key="8">
    <source>
        <dbReference type="ARBA" id="ARBA00022801"/>
    </source>
</evidence>
<comment type="pathway">
    <text evidence="3">Amino-acid biosynthesis; L-lysine biosynthesis via DAP pathway; LL-2,6-diaminopimelate from (S)-tetrahydrodipicolinate (succinylase route): step 3/3.</text>
</comment>
<dbReference type="EC" id="3.5.1.18" evidence="5"/>
<comment type="similarity">
    <text evidence="4">Belongs to the peptidase M20A family.</text>
</comment>
<evidence type="ECO:0000256" key="9">
    <source>
        <dbReference type="ARBA" id="ARBA00022833"/>
    </source>
</evidence>
<evidence type="ECO:0000256" key="3">
    <source>
        <dbReference type="ARBA" id="ARBA00005130"/>
    </source>
</evidence>
<dbReference type="InterPro" id="IPR010182">
    <property type="entry name" value="ArgE/DapE"/>
</dbReference>
<keyword evidence="9" id="KW-0862">Zinc</keyword>
<keyword evidence="7" id="KW-0479">Metal-binding</keyword>
<dbReference type="SUPFAM" id="SSF53187">
    <property type="entry name" value="Zn-dependent exopeptidases"/>
    <property type="match status" value="1"/>
</dbReference>
<dbReference type="Pfam" id="PF01546">
    <property type="entry name" value="Peptidase_M20"/>
    <property type="match status" value="1"/>
</dbReference>
<comment type="cofactor">
    <cofactor evidence="2">
        <name>Zn(2+)</name>
        <dbReference type="ChEBI" id="CHEBI:29105"/>
    </cofactor>
</comment>
<dbReference type="InterPro" id="IPR050072">
    <property type="entry name" value="Peptidase_M20A"/>
</dbReference>
<evidence type="ECO:0000256" key="2">
    <source>
        <dbReference type="ARBA" id="ARBA00001947"/>
    </source>
</evidence>
<dbReference type="RefSeq" id="WP_119339863.1">
    <property type="nucleotide sequence ID" value="NZ_BJXL01000014.1"/>
</dbReference>
<comment type="catalytic activity">
    <reaction evidence="11">
        <text>N-succinyl-(2S,6S)-2,6-diaminopimelate + H2O = (2S,6S)-2,6-diaminopimelate + succinate</text>
        <dbReference type="Rhea" id="RHEA:22608"/>
        <dbReference type="ChEBI" id="CHEBI:15377"/>
        <dbReference type="ChEBI" id="CHEBI:30031"/>
        <dbReference type="ChEBI" id="CHEBI:57609"/>
        <dbReference type="ChEBI" id="CHEBI:58087"/>
        <dbReference type="EC" id="3.5.1.18"/>
    </reaction>
</comment>
<dbReference type="Gene3D" id="3.40.630.10">
    <property type="entry name" value="Zn peptidases"/>
    <property type="match status" value="2"/>
</dbReference>
<evidence type="ECO:0000256" key="4">
    <source>
        <dbReference type="ARBA" id="ARBA00006247"/>
    </source>
</evidence>
<dbReference type="EMBL" id="BJXL01000014">
    <property type="protein sequence ID" value="GEM82551.1"/>
    <property type="molecule type" value="Genomic_DNA"/>
</dbReference>
<dbReference type="UniPathway" id="UPA00034">
    <property type="reaction ID" value="UER00021"/>
</dbReference>
<feature type="domain" description="Peptidase M20 dimerisation" evidence="12">
    <location>
        <begin position="173"/>
        <end position="277"/>
    </location>
</feature>
<comment type="caution">
    <text evidence="13">The sequence shown here is derived from an EMBL/GenBank/DDBJ whole genome shotgun (WGS) entry which is preliminary data.</text>
</comment>
<dbReference type="InterPro" id="IPR001261">
    <property type="entry name" value="ArgE/DapE_CS"/>
</dbReference>
<comment type="cofactor">
    <cofactor evidence="1">
        <name>Co(2+)</name>
        <dbReference type="ChEBI" id="CHEBI:48828"/>
    </cofactor>
</comment>
<dbReference type="Pfam" id="PF07687">
    <property type="entry name" value="M20_dimer"/>
    <property type="match status" value="1"/>
</dbReference>
<dbReference type="PANTHER" id="PTHR43808">
    <property type="entry name" value="ACETYLORNITHINE DEACETYLASE"/>
    <property type="match status" value="1"/>
</dbReference>
<evidence type="ECO:0000259" key="12">
    <source>
        <dbReference type="Pfam" id="PF07687"/>
    </source>
</evidence>
<proteinExistence type="inferred from homology"/>
<dbReference type="GO" id="GO:0009014">
    <property type="term" value="F:succinyl-diaminopimelate desuccinylase activity"/>
    <property type="evidence" value="ECO:0007669"/>
    <property type="project" value="UniProtKB-EC"/>
</dbReference>
<dbReference type="AlphaFoldDB" id="A0A511QYT5"/>
<dbReference type="GO" id="GO:0009089">
    <property type="term" value="P:lysine biosynthetic process via diaminopimelate"/>
    <property type="evidence" value="ECO:0007669"/>
    <property type="project" value="UniProtKB-UniPathway"/>
</dbReference>
<evidence type="ECO:0000256" key="6">
    <source>
        <dbReference type="ARBA" id="ARBA00016853"/>
    </source>
</evidence>
<dbReference type="InterPro" id="IPR011650">
    <property type="entry name" value="Peptidase_M20_dimer"/>
</dbReference>
<dbReference type="OrthoDB" id="9792335at2"/>
<dbReference type="InterPro" id="IPR036264">
    <property type="entry name" value="Bact_exopeptidase_dim_dom"/>
</dbReference>